<sequence>MPAFTAPAFAETIAPDILTVEPPASFDFDLAAPSATAFAPAAMPEAASPFDAPALPHFAALQDAPEAAPAVGPALAATPDGDPEGQRLSFGRQVGAIKWEVGAAVAWMTATNIVKVNKDGGHSFRFKDEGWFGDNTVNLGMDKLAHAWNTYWLTDVIEARIRHKSGASNAALPAAAVSMGLMLYSELWDAHKDTSGFSFQDVAMNAAGAGFSVLRNSVPGLEKKLDFRLLLTPNDDIYTFSGTEHYRQMQYIVALKLSGFEALENTPLRFVELHAGYRATGFTLREEQRGDERIQRPFIGIGLNVNQLIFGRKKPRGWVGRAANEVLNYIQVPYTSTHLEIR</sequence>
<evidence type="ECO:0000313" key="1">
    <source>
        <dbReference type="EMBL" id="AHE54533.1"/>
    </source>
</evidence>
<dbReference type="PATRIC" id="fig|1123269.5.peg.2773"/>
<proteinExistence type="predicted"/>
<dbReference type="EMBL" id="CP006644">
    <property type="protein sequence ID" value="AHE54533.1"/>
    <property type="molecule type" value="Genomic_DNA"/>
</dbReference>
<dbReference type="HOGENOM" id="CLU_069819_0_0_5"/>
<dbReference type="KEGG" id="ssan:NX02_14230"/>
<keyword evidence="2" id="KW-1185">Reference proteome</keyword>
<dbReference type="Pfam" id="PF10043">
    <property type="entry name" value="DUF2279"/>
    <property type="match status" value="1"/>
</dbReference>
<dbReference type="InterPro" id="IPR018736">
    <property type="entry name" value="DUF2279_periplasmic_lipo"/>
</dbReference>
<dbReference type="RefSeq" id="WP_025292738.1">
    <property type="nucleotide sequence ID" value="NZ_CP006644.1"/>
</dbReference>
<accession>W0AE35</accession>
<evidence type="ECO:0008006" key="3">
    <source>
        <dbReference type="Google" id="ProtNLM"/>
    </source>
</evidence>
<protein>
    <recommendedName>
        <fullName evidence="3">DUF2279 domain-containing protein</fullName>
    </recommendedName>
</protein>
<evidence type="ECO:0000313" key="2">
    <source>
        <dbReference type="Proteomes" id="UP000018851"/>
    </source>
</evidence>
<reference evidence="1 2" key="1">
    <citation type="submission" date="2013-07" db="EMBL/GenBank/DDBJ databases">
        <title>Completed genome of Sphingomonas sanxanigenens NX02.</title>
        <authorList>
            <person name="Ma T."/>
            <person name="Huang H."/>
            <person name="Wu M."/>
            <person name="Li X."/>
            <person name="Li G."/>
        </authorList>
    </citation>
    <scope>NUCLEOTIDE SEQUENCE [LARGE SCALE GENOMIC DNA]</scope>
    <source>
        <strain evidence="1 2">NX02</strain>
    </source>
</reference>
<dbReference type="Proteomes" id="UP000018851">
    <property type="component" value="Chromosome"/>
</dbReference>
<dbReference type="eggNOG" id="ENOG5032NEA">
    <property type="taxonomic scope" value="Bacteria"/>
</dbReference>
<gene>
    <name evidence="1" type="ORF">NX02_14230</name>
</gene>
<organism evidence="1 2">
    <name type="scientific">Sphingomonas sanxanigenens DSM 19645 = NX02</name>
    <dbReference type="NCBI Taxonomy" id="1123269"/>
    <lineage>
        <taxon>Bacteria</taxon>
        <taxon>Pseudomonadati</taxon>
        <taxon>Pseudomonadota</taxon>
        <taxon>Alphaproteobacteria</taxon>
        <taxon>Sphingomonadales</taxon>
        <taxon>Sphingomonadaceae</taxon>
        <taxon>Sphingomonas</taxon>
    </lineage>
</organism>
<dbReference type="AlphaFoldDB" id="W0AE35"/>
<dbReference type="STRING" id="1123269.NX02_14230"/>
<name>W0AE35_9SPHN</name>